<dbReference type="InterPro" id="IPR001915">
    <property type="entry name" value="Peptidase_M48"/>
</dbReference>
<keyword evidence="10" id="KW-1185">Reference proteome</keyword>
<keyword evidence="3" id="KW-0479">Metal-binding</keyword>
<keyword evidence="2" id="KW-0645">Protease</keyword>
<protein>
    <submittedName>
        <fullName evidence="9">9154_t:CDS:1</fullName>
    </submittedName>
</protein>
<dbReference type="Gene3D" id="3.30.2010.10">
    <property type="entry name" value="Metalloproteases ('zincins'), catalytic domain"/>
    <property type="match status" value="1"/>
</dbReference>
<dbReference type="AlphaFoldDB" id="A0A9W4SWT6"/>
<dbReference type="Proteomes" id="UP001153678">
    <property type="component" value="Unassembled WGS sequence"/>
</dbReference>
<evidence type="ECO:0000256" key="5">
    <source>
        <dbReference type="ARBA" id="ARBA00022833"/>
    </source>
</evidence>
<evidence type="ECO:0000313" key="9">
    <source>
        <dbReference type="EMBL" id="CAI2184340.1"/>
    </source>
</evidence>
<dbReference type="PANTHER" id="PTHR22726">
    <property type="entry name" value="METALLOENDOPEPTIDASE OMA1"/>
    <property type="match status" value="1"/>
</dbReference>
<dbReference type="GO" id="GO:0046872">
    <property type="term" value="F:metal ion binding"/>
    <property type="evidence" value="ECO:0007669"/>
    <property type="project" value="UniProtKB-KW"/>
</dbReference>
<gene>
    <name evidence="9" type="ORF">FWILDA_LOCUS11529</name>
</gene>
<comment type="caution">
    <text evidence="9">The sequence shown here is derived from an EMBL/GenBank/DDBJ whole genome shotgun (WGS) entry which is preliminary data.</text>
</comment>
<dbReference type="GO" id="GO:0005743">
    <property type="term" value="C:mitochondrial inner membrane"/>
    <property type="evidence" value="ECO:0007669"/>
    <property type="project" value="TreeGrafter"/>
</dbReference>
<proteinExistence type="predicted"/>
<keyword evidence="7" id="KW-0472">Membrane</keyword>
<evidence type="ECO:0000256" key="1">
    <source>
        <dbReference type="ARBA" id="ARBA00001947"/>
    </source>
</evidence>
<organism evidence="9 10">
    <name type="scientific">Funneliformis geosporum</name>
    <dbReference type="NCBI Taxonomy" id="1117311"/>
    <lineage>
        <taxon>Eukaryota</taxon>
        <taxon>Fungi</taxon>
        <taxon>Fungi incertae sedis</taxon>
        <taxon>Mucoromycota</taxon>
        <taxon>Glomeromycotina</taxon>
        <taxon>Glomeromycetes</taxon>
        <taxon>Glomerales</taxon>
        <taxon>Glomeraceae</taxon>
        <taxon>Funneliformis</taxon>
    </lineage>
</organism>
<evidence type="ECO:0000256" key="4">
    <source>
        <dbReference type="ARBA" id="ARBA00022801"/>
    </source>
</evidence>
<evidence type="ECO:0000256" key="6">
    <source>
        <dbReference type="ARBA" id="ARBA00023049"/>
    </source>
</evidence>
<comment type="cofactor">
    <cofactor evidence="1">
        <name>Zn(2+)</name>
        <dbReference type="ChEBI" id="CHEBI:29105"/>
    </cofactor>
</comment>
<dbReference type="EMBL" id="CAMKVN010003306">
    <property type="protein sequence ID" value="CAI2184340.1"/>
    <property type="molecule type" value="Genomic_DNA"/>
</dbReference>
<evidence type="ECO:0000256" key="3">
    <source>
        <dbReference type="ARBA" id="ARBA00022723"/>
    </source>
</evidence>
<feature type="domain" description="Peptidase M48" evidence="8">
    <location>
        <begin position="231"/>
        <end position="433"/>
    </location>
</feature>
<dbReference type="InterPro" id="IPR051156">
    <property type="entry name" value="Mito/Outer_Membr_Metalloprot"/>
</dbReference>
<evidence type="ECO:0000313" key="10">
    <source>
        <dbReference type="Proteomes" id="UP001153678"/>
    </source>
</evidence>
<dbReference type="OrthoDB" id="7464992at2759"/>
<reference evidence="9" key="1">
    <citation type="submission" date="2022-08" db="EMBL/GenBank/DDBJ databases">
        <authorList>
            <person name="Kallberg Y."/>
            <person name="Tangrot J."/>
            <person name="Rosling A."/>
        </authorList>
    </citation>
    <scope>NUCLEOTIDE SEQUENCE</scope>
    <source>
        <strain evidence="9">Wild A</strain>
    </source>
</reference>
<evidence type="ECO:0000256" key="7">
    <source>
        <dbReference type="SAM" id="Phobius"/>
    </source>
</evidence>
<name>A0A9W4SWT6_9GLOM</name>
<keyword evidence="5" id="KW-0862">Zinc</keyword>
<evidence type="ECO:0000256" key="2">
    <source>
        <dbReference type="ARBA" id="ARBA00022670"/>
    </source>
</evidence>
<dbReference type="PANTHER" id="PTHR22726:SF18">
    <property type="entry name" value="PEPTIDASE M48 DOMAIN-CONTAINING PROTEIN"/>
    <property type="match status" value="1"/>
</dbReference>
<dbReference type="GO" id="GO:0034982">
    <property type="term" value="P:mitochondrial protein processing"/>
    <property type="evidence" value="ECO:0007669"/>
    <property type="project" value="TreeGrafter"/>
</dbReference>
<dbReference type="Pfam" id="PF01435">
    <property type="entry name" value="Peptidase_M48"/>
    <property type="match status" value="1"/>
</dbReference>
<keyword evidence="7" id="KW-0812">Transmembrane</keyword>
<evidence type="ECO:0000259" key="8">
    <source>
        <dbReference type="Pfam" id="PF01435"/>
    </source>
</evidence>
<accession>A0A9W4SWT6</accession>
<feature type="transmembrane region" description="Helical" evidence="7">
    <location>
        <begin position="127"/>
        <end position="148"/>
    </location>
</feature>
<keyword evidence="7" id="KW-1133">Transmembrane helix</keyword>
<dbReference type="GO" id="GO:0006515">
    <property type="term" value="P:protein quality control for misfolded or incompletely synthesized proteins"/>
    <property type="evidence" value="ECO:0007669"/>
    <property type="project" value="TreeGrafter"/>
</dbReference>
<sequence length="498" mass="56637">MIRWIGLKGHLRNLRFTTNFQRNGSKVLLKNQGAGIAIKCVKRPTFFTTSRTFDNNLSSFSLSLVPKYQCRPFHATQPTRAIPLPAFLLALKAAKVTMTIRTLSNLLLSFLPFALRKNPKTGRPRRLLIFLTTVIPLTGFCIIALMGLEQAPHTGQKFKDKFLPNDRIESIFVHHVADNLIKGLNNDLMTLKSFNNLNDKESIEVVSNIIEQNVVNMKDQSTDTRDEENEPIPFEIYIIEDDENFNAVSFGATKKIIIFTGWLNIIDYNEEYLAVTLSHEIAHILQRHSSESLGFNQILYMFADTARTLLWPLLATIGPLLNDYVNMLAQKLVETYTSGRYNQKAEKEADIVGLHLMALSGYHPKKAIELWNHLSLITGQNINVANDVIVEPKESQQIFHTHQERKEQHFDLFRSLQEFFASHPLEGVRADYLVEVLPDAEQIYEKVVAEGGKAKLFNSSNDSINELNKPIEAFQNGDQIISTIWNGLRYLIGLNPES</sequence>
<dbReference type="GO" id="GO:0004222">
    <property type="term" value="F:metalloendopeptidase activity"/>
    <property type="evidence" value="ECO:0007669"/>
    <property type="project" value="InterPro"/>
</dbReference>
<keyword evidence="4" id="KW-0378">Hydrolase</keyword>
<keyword evidence="6" id="KW-0482">Metalloprotease</keyword>